<reference evidence="3" key="1">
    <citation type="submission" date="2016-10" db="EMBL/GenBank/DDBJ databases">
        <authorList>
            <person name="Varghese N."/>
            <person name="Submissions S."/>
        </authorList>
    </citation>
    <scope>NUCLEOTIDE SEQUENCE [LARGE SCALE GENOMIC DNA]</scope>
    <source>
        <strain evidence="3">BS3660</strain>
    </source>
</reference>
<evidence type="ECO:0000313" key="2">
    <source>
        <dbReference type="EMBL" id="SEC65620.1"/>
    </source>
</evidence>
<organism evidence="2 3">
    <name type="scientific">Pseudomonas jessenii</name>
    <dbReference type="NCBI Taxonomy" id="77298"/>
    <lineage>
        <taxon>Bacteria</taxon>
        <taxon>Pseudomonadati</taxon>
        <taxon>Pseudomonadota</taxon>
        <taxon>Gammaproteobacteria</taxon>
        <taxon>Pseudomonadales</taxon>
        <taxon>Pseudomonadaceae</taxon>
        <taxon>Pseudomonas</taxon>
    </lineage>
</organism>
<proteinExistence type="predicted"/>
<dbReference type="AlphaFoldDB" id="A0A1H4UAH1"/>
<accession>A0A1H4UAH1</accession>
<feature type="signal peptide" evidence="1">
    <location>
        <begin position="1"/>
        <end position="21"/>
    </location>
</feature>
<evidence type="ECO:0000256" key="1">
    <source>
        <dbReference type="SAM" id="SignalP"/>
    </source>
</evidence>
<sequence>MRKTTCALFIILCAGASTSLCQLFKNEAYRPTTAYFSCSSSAINCYPPVVRNLLP</sequence>
<protein>
    <recommendedName>
        <fullName evidence="4">Lipoprotein</fullName>
    </recommendedName>
</protein>
<gene>
    <name evidence="2" type="ORF">SAMN04490187_5202</name>
</gene>
<keyword evidence="1" id="KW-0732">Signal</keyword>
<dbReference type="RefSeq" id="WP_167362873.1">
    <property type="nucleotide sequence ID" value="NZ_CATKQF010000033.1"/>
</dbReference>
<dbReference type="EMBL" id="FNTC01000002">
    <property type="protein sequence ID" value="SEC65620.1"/>
    <property type="molecule type" value="Genomic_DNA"/>
</dbReference>
<feature type="chain" id="PRO_5011507912" description="Lipoprotein" evidence="1">
    <location>
        <begin position="22"/>
        <end position="55"/>
    </location>
</feature>
<dbReference type="Proteomes" id="UP000198542">
    <property type="component" value="Unassembled WGS sequence"/>
</dbReference>
<evidence type="ECO:0008006" key="4">
    <source>
        <dbReference type="Google" id="ProtNLM"/>
    </source>
</evidence>
<keyword evidence="3" id="KW-1185">Reference proteome</keyword>
<name>A0A1H4UAH1_PSEJE</name>
<evidence type="ECO:0000313" key="3">
    <source>
        <dbReference type="Proteomes" id="UP000198542"/>
    </source>
</evidence>